<sequence>MNRNVVSARGDNGSIGATSNPTATAASGVNALHLLHIGSKLASWTHADAHISLPAPLHHGPVHLLHGARENADSPHISTRLLDDTLVLLTYGVNYLNIRGSRDALLEQVGEHRAQRAIDKANLHTHALRIQATWRCQRFATYRLVPLEFANSNPLLVEVQERMAKEKGSSTRGDLTTAEIEVNLEELQLQINRYAEELRLRVEARKRAAEQQRLRLEREHREQEDLHKKQYYQKKRRHHNNRPSFSRNRAHGT</sequence>
<protein>
    <submittedName>
        <fullName evidence="2">Uncharacterized protein</fullName>
    </submittedName>
</protein>
<feature type="region of interest" description="Disordered" evidence="1">
    <location>
        <begin position="1"/>
        <end position="21"/>
    </location>
</feature>
<reference evidence="2" key="3">
    <citation type="submission" date="2015-02" db="UniProtKB">
        <authorList>
            <consortium name="EnsemblProtists"/>
        </authorList>
    </citation>
    <scope>IDENTIFICATION</scope>
    <source>
        <strain evidence="2">DAOM BR144</strain>
    </source>
</reference>
<evidence type="ECO:0000313" key="3">
    <source>
        <dbReference type="Proteomes" id="UP000019132"/>
    </source>
</evidence>
<evidence type="ECO:0000313" key="2">
    <source>
        <dbReference type="EnsemblProtists" id="PYU1_T010126"/>
    </source>
</evidence>
<dbReference type="VEuPathDB" id="FungiDB:PYU1_G010106"/>
<name>K3WYS7_GLOUD</name>
<reference evidence="3" key="2">
    <citation type="submission" date="2010-04" db="EMBL/GenBank/DDBJ databases">
        <authorList>
            <person name="Buell R."/>
            <person name="Hamilton J."/>
            <person name="Hostetler J."/>
        </authorList>
    </citation>
    <scope>NUCLEOTIDE SEQUENCE [LARGE SCALE GENOMIC DNA]</scope>
    <source>
        <strain evidence="3">DAOM:BR144</strain>
    </source>
</reference>
<feature type="compositionally biased region" description="Basic and acidic residues" evidence="1">
    <location>
        <begin position="219"/>
        <end position="228"/>
    </location>
</feature>
<proteinExistence type="predicted"/>
<feature type="compositionally biased region" description="Basic residues" evidence="1">
    <location>
        <begin position="229"/>
        <end position="241"/>
    </location>
</feature>
<accession>K3WYS7</accession>
<keyword evidence="3" id="KW-1185">Reference proteome</keyword>
<dbReference type="HOGENOM" id="CLU_1201904_0_0_1"/>
<dbReference type="EMBL" id="GL376623">
    <property type="status" value="NOT_ANNOTATED_CDS"/>
    <property type="molecule type" value="Genomic_DNA"/>
</dbReference>
<dbReference type="InParanoid" id="K3WYS7"/>
<dbReference type="AlphaFoldDB" id="K3WYS7"/>
<organism evidence="2 3">
    <name type="scientific">Globisporangium ultimum (strain ATCC 200006 / CBS 805.95 / DAOM BR144)</name>
    <name type="common">Pythium ultimum</name>
    <dbReference type="NCBI Taxonomy" id="431595"/>
    <lineage>
        <taxon>Eukaryota</taxon>
        <taxon>Sar</taxon>
        <taxon>Stramenopiles</taxon>
        <taxon>Oomycota</taxon>
        <taxon>Peronosporomycetes</taxon>
        <taxon>Pythiales</taxon>
        <taxon>Pythiaceae</taxon>
        <taxon>Globisporangium</taxon>
    </lineage>
</organism>
<evidence type="ECO:0000256" key="1">
    <source>
        <dbReference type="SAM" id="MobiDB-lite"/>
    </source>
</evidence>
<dbReference type="EnsemblProtists" id="PYU1_T010126">
    <property type="protein sequence ID" value="PYU1_T010126"/>
    <property type="gene ID" value="PYU1_G010106"/>
</dbReference>
<reference evidence="3" key="1">
    <citation type="journal article" date="2010" name="Genome Biol.">
        <title>Genome sequence of the necrotrophic plant pathogen Pythium ultimum reveals original pathogenicity mechanisms and effector repertoire.</title>
        <authorList>
            <person name="Levesque C.A."/>
            <person name="Brouwer H."/>
            <person name="Cano L."/>
            <person name="Hamilton J.P."/>
            <person name="Holt C."/>
            <person name="Huitema E."/>
            <person name="Raffaele S."/>
            <person name="Robideau G.P."/>
            <person name="Thines M."/>
            <person name="Win J."/>
            <person name="Zerillo M.M."/>
            <person name="Beakes G.W."/>
            <person name="Boore J.L."/>
            <person name="Busam D."/>
            <person name="Dumas B."/>
            <person name="Ferriera S."/>
            <person name="Fuerstenberg S.I."/>
            <person name="Gachon C.M."/>
            <person name="Gaulin E."/>
            <person name="Govers F."/>
            <person name="Grenville-Briggs L."/>
            <person name="Horner N."/>
            <person name="Hostetler J."/>
            <person name="Jiang R.H."/>
            <person name="Johnson J."/>
            <person name="Krajaejun T."/>
            <person name="Lin H."/>
            <person name="Meijer H.J."/>
            <person name="Moore B."/>
            <person name="Morris P."/>
            <person name="Phuntmart V."/>
            <person name="Puiu D."/>
            <person name="Shetty J."/>
            <person name="Stajich J.E."/>
            <person name="Tripathy S."/>
            <person name="Wawra S."/>
            <person name="van West P."/>
            <person name="Whitty B.R."/>
            <person name="Coutinho P.M."/>
            <person name="Henrissat B."/>
            <person name="Martin F."/>
            <person name="Thomas P.D."/>
            <person name="Tyler B.M."/>
            <person name="De Vries R.P."/>
            <person name="Kamoun S."/>
            <person name="Yandell M."/>
            <person name="Tisserat N."/>
            <person name="Buell C.R."/>
        </authorList>
    </citation>
    <scope>NUCLEOTIDE SEQUENCE</scope>
    <source>
        <strain evidence="3">DAOM:BR144</strain>
    </source>
</reference>
<dbReference type="eggNOG" id="ENOG502SRCM">
    <property type="taxonomic scope" value="Eukaryota"/>
</dbReference>
<dbReference type="Proteomes" id="UP000019132">
    <property type="component" value="Unassembled WGS sequence"/>
</dbReference>
<feature type="region of interest" description="Disordered" evidence="1">
    <location>
        <begin position="219"/>
        <end position="253"/>
    </location>
</feature>